<name>F8MHW7_NEUT8</name>
<evidence type="ECO:0000313" key="2">
    <source>
        <dbReference type="EMBL" id="EGO58876.1"/>
    </source>
</evidence>
<gene>
    <name evidence="2" type="ORF">NEUTE1DRAFT_108450</name>
</gene>
<dbReference type="VEuPathDB" id="FungiDB:NEUTE1DRAFT_108450"/>
<dbReference type="AlphaFoldDB" id="F8MHW7"/>
<proteinExistence type="predicted"/>
<dbReference type="KEGG" id="nte:NEUTE1DRAFT108450"/>
<evidence type="ECO:0000313" key="3">
    <source>
        <dbReference type="Proteomes" id="UP000008065"/>
    </source>
</evidence>
<organism evidence="2 3">
    <name type="scientific">Neurospora tetrasperma (strain FGSC 2508 / ATCC MYA-4615 / P0657)</name>
    <dbReference type="NCBI Taxonomy" id="510951"/>
    <lineage>
        <taxon>Eukaryota</taxon>
        <taxon>Fungi</taxon>
        <taxon>Dikarya</taxon>
        <taxon>Ascomycota</taxon>
        <taxon>Pezizomycotina</taxon>
        <taxon>Sordariomycetes</taxon>
        <taxon>Sordariomycetidae</taxon>
        <taxon>Sordariales</taxon>
        <taxon>Sordariaceae</taxon>
        <taxon>Neurospora</taxon>
    </lineage>
</organism>
<protein>
    <submittedName>
        <fullName evidence="2">Uncharacterized protein</fullName>
    </submittedName>
</protein>
<accession>F8MHW7</accession>
<dbReference type="GeneID" id="20822409"/>
<dbReference type="Proteomes" id="UP000008065">
    <property type="component" value="Unassembled WGS sequence"/>
</dbReference>
<dbReference type="HOGENOM" id="CLU_149488_0_0_1"/>
<dbReference type="RefSeq" id="XP_009849178.1">
    <property type="nucleotide sequence ID" value="XM_009850876.1"/>
</dbReference>
<sequence>MPPSRYTLGCHDRCGYGDEPAVLASSNIRAVPLCCLEPDPSRLGLLTLIFACRMSHCFGSQMMGEENMDAPEKPKLLKSKTSRKGIGKSDNLFESSTLHSPKRMDAQIANDKQAAEPTVDLEHLSEQQFLGMLACCRATIIVPLP</sequence>
<keyword evidence="3" id="KW-1185">Reference proteome</keyword>
<evidence type="ECO:0000256" key="1">
    <source>
        <dbReference type="SAM" id="MobiDB-lite"/>
    </source>
</evidence>
<dbReference type="EMBL" id="GL891303">
    <property type="protein sequence ID" value="EGO58876.1"/>
    <property type="molecule type" value="Genomic_DNA"/>
</dbReference>
<reference evidence="3" key="1">
    <citation type="journal article" date="2011" name="Genetics">
        <title>Massive changes in genome architecture accompany the transition to self-fertility in the filamentous fungus Neurospora tetrasperma.</title>
        <authorList>
            <person name="Ellison C.E."/>
            <person name="Stajich J.E."/>
            <person name="Jacobson D.J."/>
            <person name="Natvig D.O."/>
            <person name="Lapidus A."/>
            <person name="Foster B."/>
            <person name="Aerts A."/>
            <person name="Riley R."/>
            <person name="Lindquist E.A."/>
            <person name="Grigoriev I.V."/>
            <person name="Taylor J.W."/>
        </authorList>
    </citation>
    <scope>NUCLEOTIDE SEQUENCE [LARGE SCALE GENOMIC DNA]</scope>
    <source>
        <strain evidence="3">FGSC 2508 / P0657</strain>
    </source>
</reference>
<feature type="region of interest" description="Disordered" evidence="1">
    <location>
        <begin position="78"/>
        <end position="104"/>
    </location>
</feature>